<evidence type="ECO:0000313" key="3">
    <source>
        <dbReference type="Proteomes" id="UP000705230"/>
    </source>
</evidence>
<sequence length="350" mass="39245">MKEPICKIADIIYVRFELEEFEAQKKYLNHFGMILAHENENSIFFRGTGTSPYIYVATKGNENKYIGSAYEANNYSDLEALSNEFNVDIVENNEPGGGHKVTIIDPDGIEVEVCHGMVPAEPVAIVSKVLNTGQSKQRENELQRFGRASDEWQVHGDKWVYELTSKVKRLGHTAINCKDPQASVDWYANTLGFLTSNNCIGPDGNSMGAFMRCNQGDKPVDHHTLNNMGLPGDMEVVAYGHAGYEVTDSVDDLMAGHYHMKTIDEYYHEWGIGRHLLGSQMYDYWRDPHGFTHEHWTDGDLIDASVPTENSGFRDLAMAQYGPEVPNTFGITMPVDQIDKARAENPTIPG</sequence>
<dbReference type="EMBL" id="JADHSG010000027">
    <property type="protein sequence ID" value="MBL6903866.1"/>
    <property type="molecule type" value="Genomic_DNA"/>
</dbReference>
<dbReference type="PROSITE" id="PS51819">
    <property type="entry name" value="VOC"/>
    <property type="match status" value="1"/>
</dbReference>
<name>A0A937SHV7_9GAMM</name>
<dbReference type="InterPro" id="IPR029068">
    <property type="entry name" value="Glyas_Bleomycin-R_OHBP_Dase"/>
</dbReference>
<organism evidence="2 3">
    <name type="scientific">SAR86 cluster bacterium</name>
    <dbReference type="NCBI Taxonomy" id="2030880"/>
    <lineage>
        <taxon>Bacteria</taxon>
        <taxon>Pseudomonadati</taxon>
        <taxon>Pseudomonadota</taxon>
        <taxon>Gammaproteobacteria</taxon>
        <taxon>SAR86 cluster</taxon>
    </lineage>
</organism>
<protein>
    <submittedName>
        <fullName evidence="2">VOC family protein</fullName>
    </submittedName>
</protein>
<dbReference type="Gene3D" id="3.10.180.10">
    <property type="entry name" value="2,3-Dihydroxybiphenyl 1,2-Dioxygenase, domain 1"/>
    <property type="match status" value="2"/>
</dbReference>
<dbReference type="InterPro" id="IPR037523">
    <property type="entry name" value="VOC_core"/>
</dbReference>
<evidence type="ECO:0000259" key="1">
    <source>
        <dbReference type="PROSITE" id="PS51819"/>
    </source>
</evidence>
<dbReference type="Pfam" id="PF00903">
    <property type="entry name" value="Glyoxalase"/>
    <property type="match status" value="1"/>
</dbReference>
<dbReference type="Proteomes" id="UP000705230">
    <property type="component" value="Unassembled WGS sequence"/>
</dbReference>
<dbReference type="InterPro" id="IPR004360">
    <property type="entry name" value="Glyas_Fos-R_dOase_dom"/>
</dbReference>
<feature type="domain" description="VOC" evidence="1">
    <location>
        <begin position="169"/>
        <end position="298"/>
    </location>
</feature>
<comment type="caution">
    <text evidence="2">The sequence shown here is derived from an EMBL/GenBank/DDBJ whole genome shotgun (WGS) entry which is preliminary data.</text>
</comment>
<dbReference type="SUPFAM" id="SSF54593">
    <property type="entry name" value="Glyoxalase/Bleomycin resistance protein/Dihydroxybiphenyl dioxygenase"/>
    <property type="match status" value="1"/>
</dbReference>
<gene>
    <name evidence="2" type="ORF">ISR29_06675</name>
</gene>
<feature type="non-terminal residue" evidence="2">
    <location>
        <position position="350"/>
    </location>
</feature>
<evidence type="ECO:0000313" key="2">
    <source>
        <dbReference type="EMBL" id="MBL6903866.1"/>
    </source>
</evidence>
<accession>A0A937SHV7</accession>
<reference evidence="2" key="1">
    <citation type="submission" date="2020-10" db="EMBL/GenBank/DDBJ databases">
        <title>Microbiome of the Black Sea water column analyzed by genome centric metagenomics.</title>
        <authorList>
            <person name="Cabello-Yeves P.J."/>
            <person name="Callieri C."/>
            <person name="Picazo A."/>
            <person name="Mehrshad M."/>
            <person name="Haro-Moreno J.M."/>
            <person name="Roda-Garcia J."/>
            <person name="Dzembekova N."/>
            <person name="Slabakova V."/>
            <person name="Slabakova N."/>
            <person name="Moncheva S."/>
            <person name="Rodriguez-Valera F."/>
        </authorList>
    </citation>
    <scope>NUCLEOTIDE SEQUENCE</scope>
    <source>
        <strain evidence="2">BS30m-G43</strain>
    </source>
</reference>
<proteinExistence type="predicted"/>
<dbReference type="AlphaFoldDB" id="A0A937SHV7"/>